<protein>
    <recommendedName>
        <fullName evidence="1">Aminoglycoside phosphotransferase domain-containing protein</fullName>
    </recommendedName>
</protein>
<dbReference type="PANTHER" id="PTHR21310">
    <property type="entry name" value="AMINOGLYCOSIDE PHOSPHOTRANSFERASE-RELATED-RELATED"/>
    <property type="match status" value="1"/>
</dbReference>
<gene>
    <name evidence="2" type="ORF">Voc01_085600</name>
</gene>
<reference evidence="2" key="1">
    <citation type="submission" date="2021-01" db="EMBL/GenBank/DDBJ databases">
        <title>Whole genome shotgun sequence of Virgisporangium ochraceum NBRC 16418.</title>
        <authorList>
            <person name="Komaki H."/>
            <person name="Tamura T."/>
        </authorList>
    </citation>
    <scope>NUCLEOTIDE SEQUENCE</scope>
    <source>
        <strain evidence="2">NBRC 16418</strain>
    </source>
</reference>
<keyword evidence="3" id="KW-1185">Reference proteome</keyword>
<dbReference type="EMBL" id="BOPH01000120">
    <property type="protein sequence ID" value="GIJ73643.1"/>
    <property type="molecule type" value="Genomic_DNA"/>
</dbReference>
<dbReference type="AlphaFoldDB" id="A0A8J4A3N5"/>
<dbReference type="SUPFAM" id="SSF56112">
    <property type="entry name" value="Protein kinase-like (PK-like)"/>
    <property type="match status" value="1"/>
</dbReference>
<dbReference type="InterPro" id="IPR051678">
    <property type="entry name" value="AGP_Transferase"/>
</dbReference>
<evidence type="ECO:0000313" key="3">
    <source>
        <dbReference type="Proteomes" id="UP000635606"/>
    </source>
</evidence>
<evidence type="ECO:0000259" key="1">
    <source>
        <dbReference type="Pfam" id="PF01636"/>
    </source>
</evidence>
<dbReference type="Pfam" id="PF01636">
    <property type="entry name" value="APH"/>
    <property type="match status" value="1"/>
</dbReference>
<feature type="domain" description="Aminoglycoside phosphotransferase" evidence="1">
    <location>
        <begin position="30"/>
        <end position="268"/>
    </location>
</feature>
<dbReference type="InterPro" id="IPR011009">
    <property type="entry name" value="Kinase-like_dom_sf"/>
</dbReference>
<proteinExistence type="predicted"/>
<name>A0A8J4A3N5_9ACTN</name>
<sequence>MSYGRRVSVPLDVPLDVLPAGSVVTGIVARTGGHRSAVFEVRLAGSDPLIVKRYADGWRWTQAKEVHVYGLLESAGVGPTPRVVRVDRERAITVLTTVPGTPMSQTALTPEAVRAAYRRIGRFQAALHRIAMPAFGYVTTGITEPVADNPTYMRRQFSLRLNDFLAAGGPADLHAAMTATVTAQQRCLDACTGAVLCHNDLHEGNVLVDAAGTVTGFVDVENAVAADPLLDLAKTVQYDLDASPDKHAALFEGYGPLPPRGHERLRLYRLYHSLELWTYFASVGNTGPLPAIADDLRSLVDR</sequence>
<comment type="caution">
    <text evidence="2">The sequence shown here is derived from an EMBL/GenBank/DDBJ whole genome shotgun (WGS) entry which is preliminary data.</text>
</comment>
<dbReference type="InterPro" id="IPR002575">
    <property type="entry name" value="Aminoglycoside_PTrfase"/>
</dbReference>
<organism evidence="2 3">
    <name type="scientific">Virgisporangium ochraceum</name>
    <dbReference type="NCBI Taxonomy" id="65505"/>
    <lineage>
        <taxon>Bacteria</taxon>
        <taxon>Bacillati</taxon>
        <taxon>Actinomycetota</taxon>
        <taxon>Actinomycetes</taxon>
        <taxon>Micromonosporales</taxon>
        <taxon>Micromonosporaceae</taxon>
        <taxon>Virgisporangium</taxon>
    </lineage>
</organism>
<evidence type="ECO:0000313" key="2">
    <source>
        <dbReference type="EMBL" id="GIJ73643.1"/>
    </source>
</evidence>
<dbReference type="Gene3D" id="3.90.1200.10">
    <property type="match status" value="1"/>
</dbReference>
<dbReference type="Proteomes" id="UP000635606">
    <property type="component" value="Unassembled WGS sequence"/>
</dbReference>
<accession>A0A8J4A3N5</accession>